<dbReference type="KEGG" id="agf:ET445_08215"/>
<dbReference type="GO" id="GO:0015074">
    <property type="term" value="P:DNA integration"/>
    <property type="evidence" value="ECO:0007669"/>
    <property type="project" value="InterPro"/>
</dbReference>
<dbReference type="Pfam" id="PF13565">
    <property type="entry name" value="HTH_32"/>
    <property type="match status" value="1"/>
</dbReference>
<dbReference type="InterPro" id="IPR036397">
    <property type="entry name" value="RNaseH_sf"/>
</dbReference>
<dbReference type="InterPro" id="IPR047656">
    <property type="entry name" value="IS481-like_transpos"/>
</dbReference>
<dbReference type="GO" id="GO:0003676">
    <property type="term" value="F:nucleic acid binding"/>
    <property type="evidence" value="ECO:0007669"/>
    <property type="project" value="InterPro"/>
</dbReference>
<dbReference type="SUPFAM" id="SSF53098">
    <property type="entry name" value="Ribonuclease H-like"/>
    <property type="match status" value="1"/>
</dbReference>
<evidence type="ECO:0000313" key="2">
    <source>
        <dbReference type="EMBL" id="QAY73330.1"/>
    </source>
</evidence>
<name>A0A4P6FAT6_9MICO</name>
<dbReference type="RefSeq" id="WP_129190470.1">
    <property type="nucleotide sequence ID" value="NZ_CP035491.1"/>
</dbReference>
<dbReference type="OrthoDB" id="52928at2"/>
<keyword evidence="3" id="KW-1185">Reference proteome</keyword>
<dbReference type="InterPro" id="IPR009057">
    <property type="entry name" value="Homeodomain-like_sf"/>
</dbReference>
<dbReference type="InterPro" id="IPR001584">
    <property type="entry name" value="Integrase_cat-core"/>
</dbReference>
<evidence type="ECO:0000313" key="3">
    <source>
        <dbReference type="Proteomes" id="UP000291259"/>
    </source>
</evidence>
<protein>
    <submittedName>
        <fullName evidence="2">IS481 family transposase</fullName>
    </submittedName>
</protein>
<dbReference type="Proteomes" id="UP000291259">
    <property type="component" value="Chromosome"/>
</dbReference>
<reference evidence="2 3" key="1">
    <citation type="submission" date="2019-01" db="EMBL/GenBank/DDBJ databases">
        <title>Genome sequencing of strain FW100M-8.</title>
        <authorList>
            <person name="Heo J."/>
            <person name="Kim S.-J."/>
            <person name="Kim J.-S."/>
            <person name="Hong S.-B."/>
            <person name="Kwon S.-W."/>
        </authorList>
    </citation>
    <scope>NUCLEOTIDE SEQUENCE [LARGE SCALE GENOMIC DNA]</scope>
    <source>
        <strain evidence="2 3">FW100M-8</strain>
    </source>
</reference>
<dbReference type="AlphaFoldDB" id="A0A4P6FAT6"/>
<dbReference type="PROSITE" id="PS50994">
    <property type="entry name" value="INTEGRASE"/>
    <property type="match status" value="1"/>
</dbReference>
<dbReference type="SUPFAM" id="SSF46689">
    <property type="entry name" value="Homeodomain-like"/>
    <property type="match status" value="1"/>
</dbReference>
<feature type="domain" description="Integrase catalytic" evidence="1">
    <location>
        <begin position="131"/>
        <end position="297"/>
    </location>
</feature>
<organism evidence="2 3">
    <name type="scientific">Agromyces protaetiae</name>
    <dbReference type="NCBI Taxonomy" id="2509455"/>
    <lineage>
        <taxon>Bacteria</taxon>
        <taxon>Bacillati</taxon>
        <taxon>Actinomycetota</taxon>
        <taxon>Actinomycetes</taxon>
        <taxon>Micrococcales</taxon>
        <taxon>Microbacteriaceae</taxon>
        <taxon>Agromyces</taxon>
    </lineage>
</organism>
<dbReference type="Gene3D" id="3.30.420.10">
    <property type="entry name" value="Ribonuclease H-like superfamily/Ribonuclease H"/>
    <property type="match status" value="1"/>
</dbReference>
<dbReference type="PANTHER" id="PTHR35004">
    <property type="entry name" value="TRANSPOSASE RV3428C-RELATED"/>
    <property type="match status" value="1"/>
</dbReference>
<dbReference type="InterPro" id="IPR012337">
    <property type="entry name" value="RNaseH-like_sf"/>
</dbReference>
<gene>
    <name evidence="2" type="ORF">ET445_08215</name>
</gene>
<evidence type="ECO:0000259" key="1">
    <source>
        <dbReference type="PROSITE" id="PS50994"/>
    </source>
</evidence>
<dbReference type="PANTHER" id="PTHR35004:SF7">
    <property type="entry name" value="INTEGRASE PROTEIN"/>
    <property type="match status" value="1"/>
</dbReference>
<dbReference type="Pfam" id="PF13683">
    <property type="entry name" value="rve_3"/>
    <property type="match status" value="1"/>
</dbReference>
<dbReference type="NCBIfam" id="NF033577">
    <property type="entry name" value="transpos_IS481"/>
    <property type="match status" value="1"/>
</dbReference>
<accession>A0A4P6FAT6</accession>
<sequence length="394" mass="44543">MSKHRVIVLKIVAKQLTVTEAAEQYGLSRRHLHRLLARYREEGLDGLESRSRAPRTSPQKTTDRVRDRIVELRRALTDAGSDAGPVTIAWYLRTEGLRPPSTSTIRRVLHAAGLIIPEPRKRPRSSYVRFEASQPNETWQSDFTHWRLADGTDVEILNWLDDHSRLLLSCTVHHPVTGQDVVDTFLACVDDYGPPASTLTDNGRVYTARHGGGRNAFEYVLAVLNIVQKNGAPNHPQTQGKIERFHQTLKRWLTARPRATTIPELQHQLNQFREHYNQHRPHRARETTPAIAYAASPKAAPASSRPDTIHYRVRHDHVGSNGKISFRRAARMHHLGIGANHRGTPVILIADEHTVTVIALRTGEIIATNTIDPNKAYWRNTMRAPGRWPGALKT</sequence>
<proteinExistence type="predicted"/>
<dbReference type="EMBL" id="CP035491">
    <property type="protein sequence ID" value="QAY73330.1"/>
    <property type="molecule type" value="Genomic_DNA"/>
</dbReference>